<accession>U2ZTD6</accession>
<sequence length="113" mass="12587">MWQPISQSELKELISQQLAECTPETRAQYMANAIAPQKWALSPWGDDGGGFWVIAIYGNSVLWYNDIEDGFNTSLYIKEGAIEHYWCNQDTLHTALLGLILSSPKLGAPNALT</sequence>
<keyword evidence="2" id="KW-1185">Reference proteome</keyword>
<dbReference type="RefSeq" id="WP_021702788.1">
    <property type="nucleotide sequence ID" value="NZ_BATI01000045.1"/>
</dbReference>
<dbReference type="AlphaFoldDB" id="U2ZTD6"/>
<comment type="caution">
    <text evidence="1">The sequence shown here is derived from an EMBL/GenBank/DDBJ whole genome shotgun (WGS) entry which is preliminary data.</text>
</comment>
<reference evidence="1" key="1">
    <citation type="submission" date="2024-09" db="EMBL/GenBank/DDBJ databases">
        <title>Whole genome shotgun sequence of Pseudomonas alcaligenes NBRC 14159.</title>
        <authorList>
            <person name="Yoshida I."/>
            <person name="Hosoyama A."/>
            <person name="Tsuchikane K."/>
            <person name="Noguchi M."/>
            <person name="Hirakata S."/>
            <person name="Ando Y."/>
            <person name="Ohji S."/>
            <person name="Yamazoe A."/>
            <person name="Yamazaki S."/>
            <person name="Fujita N."/>
        </authorList>
    </citation>
    <scope>NUCLEOTIDE SEQUENCE</scope>
    <source>
        <strain evidence="1">NBRC 14159</strain>
    </source>
</reference>
<gene>
    <name evidence="1" type="ORF">PA6_045_00350</name>
</gene>
<proteinExistence type="predicted"/>
<dbReference type="eggNOG" id="ENOG50333R4">
    <property type="taxonomic scope" value="Bacteria"/>
</dbReference>
<protein>
    <submittedName>
        <fullName evidence="1">Uncharacterized protein</fullName>
    </submittedName>
</protein>
<name>U2ZTD6_AQUA1</name>
<dbReference type="Proteomes" id="UP000016560">
    <property type="component" value="Unassembled WGS sequence"/>
</dbReference>
<organism evidence="1 2">
    <name type="scientific">Aquipseudomonas alcaligenes (strain ATCC 14909 / DSM 50342 / CCUG 1425 / JCM 20561 / NBRC 14159 / NCIMB 9945 / NCTC 10367 / 1577)</name>
    <name type="common">Pseudomonas alcaligenes</name>
    <dbReference type="NCBI Taxonomy" id="1215092"/>
    <lineage>
        <taxon>Bacteria</taxon>
        <taxon>Pseudomonadati</taxon>
        <taxon>Pseudomonadota</taxon>
        <taxon>Gammaproteobacteria</taxon>
        <taxon>Pseudomonadales</taxon>
        <taxon>Pseudomonadaceae</taxon>
        <taxon>Aquipseudomonas</taxon>
    </lineage>
</organism>
<dbReference type="EMBL" id="BATI01000045">
    <property type="protein sequence ID" value="GAD64715.1"/>
    <property type="molecule type" value="Genomic_DNA"/>
</dbReference>
<evidence type="ECO:0000313" key="2">
    <source>
        <dbReference type="Proteomes" id="UP000016560"/>
    </source>
</evidence>
<evidence type="ECO:0000313" key="1">
    <source>
        <dbReference type="EMBL" id="GAD64715.1"/>
    </source>
</evidence>